<dbReference type="EMBL" id="CP041241">
    <property type="protein sequence ID" value="QLL65701.1"/>
    <property type="molecule type" value="Genomic_DNA"/>
</dbReference>
<dbReference type="Pfam" id="PF03328">
    <property type="entry name" value="HpcH_HpaI"/>
    <property type="match status" value="1"/>
</dbReference>
<dbReference type="PIRSF" id="PIRSF015582">
    <property type="entry name" value="Cit_lyase_B"/>
    <property type="match status" value="1"/>
</dbReference>
<protein>
    <submittedName>
        <fullName evidence="8">CoA ester lyase</fullName>
    </submittedName>
</protein>
<evidence type="ECO:0000256" key="2">
    <source>
        <dbReference type="ARBA" id="ARBA00005568"/>
    </source>
</evidence>
<organism evidence="8 9">
    <name type="scientific">Sinorhizobium mexicanum</name>
    <dbReference type="NCBI Taxonomy" id="375549"/>
    <lineage>
        <taxon>Bacteria</taxon>
        <taxon>Pseudomonadati</taxon>
        <taxon>Pseudomonadota</taxon>
        <taxon>Alphaproteobacteria</taxon>
        <taxon>Hyphomicrobiales</taxon>
        <taxon>Rhizobiaceae</taxon>
        <taxon>Sinorhizobium/Ensifer group</taxon>
        <taxon>Sinorhizobium</taxon>
    </lineage>
</organism>
<feature type="binding site" evidence="5">
    <location>
        <position position="61"/>
    </location>
    <ligand>
        <name>substrate</name>
    </ligand>
</feature>
<accession>A0A859R459</accession>
<evidence type="ECO:0000256" key="1">
    <source>
        <dbReference type="ARBA" id="ARBA00001946"/>
    </source>
</evidence>
<dbReference type="GO" id="GO:0000287">
    <property type="term" value="F:magnesium ion binding"/>
    <property type="evidence" value="ECO:0007669"/>
    <property type="project" value="TreeGrafter"/>
</dbReference>
<gene>
    <name evidence="8" type="ORF">FKV68_30920</name>
</gene>
<keyword evidence="8" id="KW-0614">Plasmid</keyword>
<dbReference type="PANTHER" id="PTHR32308">
    <property type="entry name" value="LYASE BETA SUBUNIT, PUTATIVE (AFU_ORTHOLOGUE AFUA_4G13030)-RELATED"/>
    <property type="match status" value="1"/>
</dbReference>
<reference evidence="8 9" key="1">
    <citation type="submission" date="2019-06" db="EMBL/GenBank/DDBJ databases">
        <title>Complete genome sequence of Ensifer mexicanus ITTG R7 isolated from nodules of Acacia angustissima (Mill.) Kuntze.</title>
        <authorList>
            <person name="Rincon-Rosales R."/>
            <person name="Rogel M.A."/>
            <person name="Guerrero G."/>
            <person name="Rincon-Molina C.I."/>
            <person name="Lopez-Lopez A."/>
            <person name="Martinez-Romero E."/>
        </authorList>
    </citation>
    <scope>NUCLEOTIDE SEQUENCE [LARGE SCALE GENOMIC DNA]</scope>
    <source>
        <strain evidence="8 9">ITTG R7</strain>
        <plasmid evidence="9">pemeittgr7c</plasmid>
    </source>
</reference>
<keyword evidence="4 6" id="KW-0460">Magnesium</keyword>
<evidence type="ECO:0000313" key="9">
    <source>
        <dbReference type="Proteomes" id="UP000510721"/>
    </source>
</evidence>
<feature type="binding site" evidence="5">
    <location>
        <position position="114"/>
    </location>
    <ligand>
        <name>substrate</name>
    </ligand>
</feature>
<dbReference type="InterPro" id="IPR005000">
    <property type="entry name" value="Aldolase/citrate-lyase_domain"/>
</dbReference>
<evidence type="ECO:0000256" key="4">
    <source>
        <dbReference type="ARBA" id="ARBA00022842"/>
    </source>
</evidence>
<dbReference type="PANTHER" id="PTHR32308:SF10">
    <property type="entry name" value="CITRATE LYASE SUBUNIT BETA"/>
    <property type="match status" value="1"/>
</dbReference>
<evidence type="ECO:0000256" key="3">
    <source>
        <dbReference type="ARBA" id="ARBA00022723"/>
    </source>
</evidence>
<dbReference type="SUPFAM" id="SSF51621">
    <property type="entry name" value="Phosphoenolpyruvate/pyruvate domain"/>
    <property type="match status" value="1"/>
</dbReference>
<dbReference type="GO" id="GO:0016829">
    <property type="term" value="F:lyase activity"/>
    <property type="evidence" value="ECO:0007669"/>
    <property type="project" value="UniProtKB-KW"/>
</dbReference>
<evidence type="ECO:0000313" key="8">
    <source>
        <dbReference type="EMBL" id="QLL65701.1"/>
    </source>
</evidence>
<evidence type="ECO:0000256" key="6">
    <source>
        <dbReference type="PIRSR" id="PIRSR015582-2"/>
    </source>
</evidence>
<sequence length="272" mass="29188">MMQRSFLFVPGDRPERFDKAEVSGADVVVLDLEDAVLPGRKAEARAAVEHWLADGRRAAVRINAVGSDEHSVDCALIARVRPAAVMLPKTETGDQIDRLAAVLDGEIPIIALIETALGIWNAGEIARAAGTARIAFGSVDLEAETGIAQDHEAMLHARSRLVLASAMSHKVAPIDGVTLKVDDAEALQADIRHARKLGFRGKLCIHPRQVSEVNRLFLPGEAEIAWARRVLAAAESAGHKGAFQLDGALIDRPVIDRATAILRSTTSLEEGE</sequence>
<dbReference type="InterPro" id="IPR011206">
    <property type="entry name" value="Citrate_lyase_beta/mcl1/mcl2"/>
</dbReference>
<dbReference type="AlphaFoldDB" id="A0A859R459"/>
<comment type="cofactor">
    <cofactor evidence="1">
        <name>Mg(2+)</name>
        <dbReference type="ChEBI" id="CHEBI:18420"/>
    </cofactor>
</comment>
<feature type="domain" description="HpcH/HpaI aldolase/citrate lyase" evidence="7">
    <location>
        <begin position="4"/>
        <end position="207"/>
    </location>
</feature>
<comment type="similarity">
    <text evidence="2">Belongs to the HpcH/HpaI aldolase family.</text>
</comment>
<proteinExistence type="inferred from homology"/>
<dbReference type="GO" id="GO:0006107">
    <property type="term" value="P:oxaloacetate metabolic process"/>
    <property type="evidence" value="ECO:0007669"/>
    <property type="project" value="TreeGrafter"/>
</dbReference>
<evidence type="ECO:0000259" key="7">
    <source>
        <dbReference type="Pfam" id="PF03328"/>
    </source>
</evidence>
<name>A0A859R459_9HYPH</name>
<feature type="binding site" evidence="6">
    <location>
        <position position="114"/>
    </location>
    <ligand>
        <name>Mg(2+)</name>
        <dbReference type="ChEBI" id="CHEBI:18420"/>
    </ligand>
</feature>
<keyword evidence="3 6" id="KW-0479">Metal-binding</keyword>
<keyword evidence="8" id="KW-0456">Lyase</keyword>
<dbReference type="KEGG" id="emx:FKV68_30920"/>
<dbReference type="Gene3D" id="3.20.20.60">
    <property type="entry name" value="Phosphoenolpyruvate-binding domains"/>
    <property type="match status" value="1"/>
</dbReference>
<dbReference type="Proteomes" id="UP000510721">
    <property type="component" value="Plasmid pEmeITTGR7c"/>
</dbReference>
<dbReference type="RefSeq" id="WP_180942597.1">
    <property type="nucleotide sequence ID" value="NZ_JAGGJT010000024.1"/>
</dbReference>
<feature type="binding site" evidence="6">
    <location>
        <position position="140"/>
    </location>
    <ligand>
        <name>Mg(2+)</name>
        <dbReference type="ChEBI" id="CHEBI:18420"/>
    </ligand>
</feature>
<dbReference type="InterPro" id="IPR040442">
    <property type="entry name" value="Pyrv_kinase-like_dom_sf"/>
</dbReference>
<keyword evidence="9" id="KW-1185">Reference proteome</keyword>
<geneLocation type="plasmid" evidence="9">
    <name>pemeittgr7c</name>
</geneLocation>
<dbReference type="InterPro" id="IPR015813">
    <property type="entry name" value="Pyrv/PenolPyrv_kinase-like_dom"/>
</dbReference>
<evidence type="ECO:0000256" key="5">
    <source>
        <dbReference type="PIRSR" id="PIRSR015582-1"/>
    </source>
</evidence>